<dbReference type="PANTHER" id="PTHR43248:SF25">
    <property type="entry name" value="AB HYDROLASE-1 DOMAIN-CONTAINING PROTEIN-RELATED"/>
    <property type="match status" value="1"/>
</dbReference>
<feature type="domain" description="Peptidase S33 tripeptidyl aminopeptidase-like C-terminal" evidence="5">
    <location>
        <begin position="421"/>
        <end position="523"/>
    </location>
</feature>
<dbReference type="InterPro" id="IPR013595">
    <property type="entry name" value="Pept_S33_TAP-like_C"/>
</dbReference>
<proteinExistence type="inferred from homology"/>
<feature type="chain" id="PRO_5034954694" evidence="3">
    <location>
        <begin position="29"/>
        <end position="575"/>
    </location>
</feature>
<name>A0A8H6J3K3_9PEZI</name>
<dbReference type="OrthoDB" id="425534at2759"/>
<evidence type="ECO:0000313" key="6">
    <source>
        <dbReference type="EMBL" id="KAF6805455.1"/>
    </source>
</evidence>
<dbReference type="EMBL" id="WIGM01001077">
    <property type="protein sequence ID" value="KAF6805455.1"/>
    <property type="molecule type" value="Genomic_DNA"/>
</dbReference>
<accession>A0A8H6J3K3</accession>
<dbReference type="GO" id="GO:0016787">
    <property type="term" value="F:hydrolase activity"/>
    <property type="evidence" value="ECO:0007669"/>
    <property type="project" value="UniProtKB-KW"/>
</dbReference>
<evidence type="ECO:0000256" key="3">
    <source>
        <dbReference type="SAM" id="SignalP"/>
    </source>
</evidence>
<dbReference type="PANTHER" id="PTHR43248">
    <property type="entry name" value="2-SUCCINYL-6-HYDROXY-2,4-CYCLOHEXADIENE-1-CARBOXYLATE SYNTHASE"/>
    <property type="match status" value="1"/>
</dbReference>
<feature type="domain" description="AB hydrolase-1" evidence="4">
    <location>
        <begin position="107"/>
        <end position="272"/>
    </location>
</feature>
<evidence type="ECO:0000256" key="2">
    <source>
        <dbReference type="ARBA" id="ARBA00022801"/>
    </source>
</evidence>
<dbReference type="Proteomes" id="UP000639643">
    <property type="component" value="Unassembled WGS sequence"/>
</dbReference>
<dbReference type="Pfam" id="PF08386">
    <property type="entry name" value="Abhydrolase_4"/>
    <property type="match status" value="1"/>
</dbReference>
<dbReference type="Gene3D" id="3.40.50.1820">
    <property type="entry name" value="alpha/beta hydrolase"/>
    <property type="match status" value="1"/>
</dbReference>
<comment type="caution">
    <text evidence="6">The sequence shown here is derived from an EMBL/GenBank/DDBJ whole genome shotgun (WGS) entry which is preliminary data.</text>
</comment>
<dbReference type="AlphaFoldDB" id="A0A8H6J3K3"/>
<dbReference type="InterPro" id="IPR029058">
    <property type="entry name" value="AB_hydrolase_fold"/>
</dbReference>
<protein>
    <submittedName>
        <fullName evidence="6">TAP domain-containing protein</fullName>
    </submittedName>
</protein>
<reference evidence="6" key="1">
    <citation type="journal article" date="2020" name="Phytopathology">
        <title>Genome Sequence Resources of Colletotrichum truncatum, C. plurivorum, C. musicola, and C. sojae: Four Species Pathogenic to Soybean (Glycine max).</title>
        <authorList>
            <person name="Rogerio F."/>
            <person name="Boufleur T.R."/>
            <person name="Ciampi-Guillardi M."/>
            <person name="Sukno S.A."/>
            <person name="Thon M.R."/>
            <person name="Massola Junior N.S."/>
            <person name="Baroncelli R."/>
        </authorList>
    </citation>
    <scope>NUCLEOTIDE SEQUENCE</scope>
    <source>
        <strain evidence="6">LFN0074</strain>
    </source>
</reference>
<evidence type="ECO:0000313" key="7">
    <source>
        <dbReference type="Proteomes" id="UP000639643"/>
    </source>
</evidence>
<dbReference type="Pfam" id="PF00561">
    <property type="entry name" value="Abhydrolase_1"/>
    <property type="match status" value="1"/>
</dbReference>
<evidence type="ECO:0000259" key="4">
    <source>
        <dbReference type="Pfam" id="PF00561"/>
    </source>
</evidence>
<keyword evidence="2" id="KW-0378">Hydrolase</keyword>
<keyword evidence="7" id="KW-1185">Reference proteome</keyword>
<dbReference type="InterPro" id="IPR051601">
    <property type="entry name" value="Serine_prot/Carboxylest_S33"/>
</dbReference>
<gene>
    <name evidence="6" type="ORF">CMUS01_14609</name>
</gene>
<comment type="similarity">
    <text evidence="1">Belongs to the peptidase S33 family.</text>
</comment>
<feature type="signal peptide" evidence="3">
    <location>
        <begin position="1"/>
        <end position="28"/>
    </location>
</feature>
<dbReference type="SUPFAM" id="SSF53474">
    <property type="entry name" value="alpha/beta-Hydrolases"/>
    <property type="match status" value="1"/>
</dbReference>
<keyword evidence="3" id="KW-0732">Signal</keyword>
<evidence type="ECO:0000256" key="1">
    <source>
        <dbReference type="ARBA" id="ARBA00010088"/>
    </source>
</evidence>
<dbReference type="InterPro" id="IPR000073">
    <property type="entry name" value="AB_hydrolase_1"/>
</dbReference>
<sequence>MLLTRSSAAALRLSSAVLSGALIGLTSASDNSSESSIQWDDADCPARLVEAIATFAAAGLAPLPIDCANLTVPLDYTQPDSNLTIDLQLARIPALKQPSRGSIIVHFGGPALYQTENLASLGEGLALLSGQGFDLVSWDQRGTGATIPLNCFETNEERELFGAFHSNIAVAPNDTVSFGRSWALNQRQAQICYNFAVDKPHDVVGTVDTVMDVLQIVDALGGDRKARFWGISYGTAVGATLAALYPERVERLLLDSVVNIHQWYSGEQWEMQHDSDKTLSGFFRTCFEKPDLCSLAAANPNSTAGEFEERLYEKFDELRNRPLAFTNTTIPGAAILDDGQAKSLIRAFLYNPALYPILGQMIQFILADEVEGFARLVSALPAPEYGDSSLAITCSDNFLRTDDPADVVPIIEKSMELSRFLGDWATYTLLYCANWKLELKQRFVRGFNDPVVLSTPPLLAGTEHDVVTPLVSAVNASASFPGSSVLRFNTFGHGLVNQPSLCTAKAVREYFEDGVLPPRDTVCEPAAHPWENTEWDPLFEGLGYERPSGGNGTASNDTAALEGGPERGARFRVRF</sequence>
<evidence type="ECO:0000259" key="5">
    <source>
        <dbReference type="Pfam" id="PF08386"/>
    </source>
</evidence>
<organism evidence="6 7">
    <name type="scientific">Colletotrichum musicola</name>
    <dbReference type="NCBI Taxonomy" id="2175873"/>
    <lineage>
        <taxon>Eukaryota</taxon>
        <taxon>Fungi</taxon>
        <taxon>Dikarya</taxon>
        <taxon>Ascomycota</taxon>
        <taxon>Pezizomycotina</taxon>
        <taxon>Sordariomycetes</taxon>
        <taxon>Hypocreomycetidae</taxon>
        <taxon>Glomerellales</taxon>
        <taxon>Glomerellaceae</taxon>
        <taxon>Colletotrichum</taxon>
        <taxon>Colletotrichum orchidearum species complex</taxon>
    </lineage>
</organism>